<evidence type="ECO:0000259" key="6">
    <source>
        <dbReference type="SMART" id="SM00656"/>
    </source>
</evidence>
<evidence type="ECO:0000256" key="5">
    <source>
        <dbReference type="SAM" id="SignalP"/>
    </source>
</evidence>
<dbReference type="Pfam" id="PF00544">
    <property type="entry name" value="Pectate_lyase_4"/>
    <property type="match status" value="1"/>
</dbReference>
<dbReference type="InterPro" id="IPR012334">
    <property type="entry name" value="Pectin_lyas_fold"/>
</dbReference>
<feature type="signal peptide" evidence="5">
    <location>
        <begin position="1"/>
        <end position="17"/>
    </location>
</feature>
<dbReference type="InterPro" id="IPR002022">
    <property type="entry name" value="Pec_lyase"/>
</dbReference>
<keyword evidence="4" id="KW-0119">Carbohydrate metabolism</keyword>
<evidence type="ECO:0000313" key="7">
    <source>
        <dbReference type="EMBL" id="KAG9252242.1"/>
    </source>
</evidence>
<keyword evidence="4" id="KW-0624">Polysaccharide degradation</keyword>
<dbReference type="InterPro" id="IPR045032">
    <property type="entry name" value="PEL"/>
</dbReference>
<dbReference type="InterPro" id="IPR011050">
    <property type="entry name" value="Pectin_lyase_fold/virulence"/>
</dbReference>
<sequence length="343" mass="37658">MRFTVLLNAALVSLSAASPLSGSAATLGLASWNLEGYAKDNPIGPTTGGEGGETVYVSNAQDLLEAVKGDEPRIVYVKGEISLPERLRIGRNKSVLGVGWNAHIKQNGITINGVDNIIVRNLKISKMVDADGIGINNSTRVWIDHNELYSEFSEEVGPDTYDGQIDISRASDWITISWNYLHDHWKSSLVGNSDSLRDVDFGTLHITYHHNYWRNCGTRGPAGRFGHQHIYNNLYEDFHFQAIHSRSDNQVLVEGNVFKGDTPIALDTYGLVIPKDSPNTCVCGDEEIDGFANLGAKNDWGGAIVNITQEGDFTKADYKFKLTPLSLVKPLVWLGVGVGKVWV</sequence>
<dbReference type="OrthoDB" id="1637350at2759"/>
<dbReference type="EMBL" id="MU251263">
    <property type="protein sequence ID" value="KAG9252242.1"/>
    <property type="molecule type" value="Genomic_DNA"/>
</dbReference>
<dbReference type="SUPFAM" id="SSF51126">
    <property type="entry name" value="Pectin lyase-like"/>
    <property type="match status" value="1"/>
</dbReference>
<evidence type="ECO:0000313" key="8">
    <source>
        <dbReference type="Proteomes" id="UP000887229"/>
    </source>
</evidence>
<name>A0A9P7ZID1_9HYPO</name>
<evidence type="ECO:0000256" key="4">
    <source>
        <dbReference type="RuleBase" id="RU361173"/>
    </source>
</evidence>
<evidence type="ECO:0000256" key="2">
    <source>
        <dbReference type="ARBA" id="ARBA00022729"/>
    </source>
</evidence>
<feature type="chain" id="PRO_5040344790" evidence="5">
    <location>
        <begin position="18"/>
        <end position="343"/>
    </location>
</feature>
<comment type="similarity">
    <text evidence="1 4">Belongs to the polysaccharide lyase 1 family.</text>
</comment>
<proteinExistence type="inferred from homology"/>
<evidence type="ECO:0000256" key="3">
    <source>
        <dbReference type="ARBA" id="ARBA00023239"/>
    </source>
</evidence>
<dbReference type="RefSeq" id="XP_046116166.1">
    <property type="nucleotide sequence ID" value="XM_046261457.1"/>
</dbReference>
<dbReference type="GO" id="GO:0005576">
    <property type="term" value="C:extracellular region"/>
    <property type="evidence" value="ECO:0007669"/>
    <property type="project" value="UniProtKB-SubCell"/>
</dbReference>
<dbReference type="Gene3D" id="2.160.20.10">
    <property type="entry name" value="Single-stranded right-handed beta-helix, Pectin lyase-like"/>
    <property type="match status" value="1"/>
</dbReference>
<keyword evidence="2 5" id="KW-0732">Signal</keyword>
<dbReference type="SMART" id="SM00656">
    <property type="entry name" value="Amb_all"/>
    <property type="match status" value="1"/>
</dbReference>
<organism evidence="7 8">
    <name type="scientific">Emericellopsis atlantica</name>
    <dbReference type="NCBI Taxonomy" id="2614577"/>
    <lineage>
        <taxon>Eukaryota</taxon>
        <taxon>Fungi</taxon>
        <taxon>Dikarya</taxon>
        <taxon>Ascomycota</taxon>
        <taxon>Pezizomycotina</taxon>
        <taxon>Sordariomycetes</taxon>
        <taxon>Hypocreomycetidae</taxon>
        <taxon>Hypocreales</taxon>
        <taxon>Bionectriaceae</taxon>
        <taxon>Emericellopsis</taxon>
    </lineage>
</organism>
<dbReference type="GO" id="GO:0000272">
    <property type="term" value="P:polysaccharide catabolic process"/>
    <property type="evidence" value="ECO:0007669"/>
    <property type="project" value="UniProtKB-KW"/>
</dbReference>
<keyword evidence="3 4" id="KW-0456">Lyase</keyword>
<dbReference type="PANTHER" id="PTHR31683">
    <property type="entry name" value="PECTATE LYASE 18-RELATED"/>
    <property type="match status" value="1"/>
</dbReference>
<reference evidence="7" key="1">
    <citation type="journal article" date="2021" name="IMA Fungus">
        <title>Genomic characterization of three marine fungi, including Emericellopsis atlantica sp. nov. with signatures of a generalist lifestyle and marine biomass degradation.</title>
        <authorList>
            <person name="Hagestad O.C."/>
            <person name="Hou L."/>
            <person name="Andersen J.H."/>
            <person name="Hansen E.H."/>
            <person name="Altermark B."/>
            <person name="Li C."/>
            <person name="Kuhnert E."/>
            <person name="Cox R.J."/>
            <person name="Crous P.W."/>
            <person name="Spatafora J.W."/>
            <person name="Lail K."/>
            <person name="Amirebrahimi M."/>
            <person name="Lipzen A."/>
            <person name="Pangilinan J."/>
            <person name="Andreopoulos W."/>
            <person name="Hayes R.D."/>
            <person name="Ng V."/>
            <person name="Grigoriev I.V."/>
            <person name="Jackson S.A."/>
            <person name="Sutton T.D.S."/>
            <person name="Dobson A.D.W."/>
            <person name="Rama T."/>
        </authorList>
    </citation>
    <scope>NUCLEOTIDE SEQUENCE</scope>
    <source>
        <strain evidence="7">TS7</strain>
    </source>
</reference>
<comment type="caution">
    <text evidence="7">The sequence shown here is derived from an EMBL/GenBank/DDBJ whole genome shotgun (WGS) entry which is preliminary data.</text>
</comment>
<protein>
    <submittedName>
        <fullName evidence="7">Polysaccharide lyase family 1 protein</fullName>
    </submittedName>
</protein>
<evidence type="ECO:0000256" key="1">
    <source>
        <dbReference type="ARBA" id="ARBA00010980"/>
    </source>
</evidence>
<dbReference type="AlphaFoldDB" id="A0A9P7ZID1"/>
<accession>A0A9P7ZID1</accession>
<keyword evidence="4" id="KW-0964">Secreted</keyword>
<feature type="domain" description="Pectate lyase" evidence="6">
    <location>
        <begin position="50"/>
        <end position="264"/>
    </location>
</feature>
<dbReference type="Proteomes" id="UP000887229">
    <property type="component" value="Unassembled WGS sequence"/>
</dbReference>
<gene>
    <name evidence="7" type="ORF">F5Z01DRAFT_626027</name>
</gene>
<dbReference type="GeneID" id="70292360"/>
<dbReference type="GO" id="GO:0030570">
    <property type="term" value="F:pectate lyase activity"/>
    <property type="evidence" value="ECO:0007669"/>
    <property type="project" value="InterPro"/>
</dbReference>
<dbReference type="PANTHER" id="PTHR31683:SF18">
    <property type="entry name" value="PECTATE LYASE 21-RELATED"/>
    <property type="match status" value="1"/>
</dbReference>
<comment type="subcellular location">
    <subcellularLocation>
        <location evidence="4">Secreted</location>
    </subcellularLocation>
</comment>
<keyword evidence="8" id="KW-1185">Reference proteome</keyword>